<dbReference type="RefSeq" id="WP_129357558.1">
    <property type="nucleotide sequence ID" value="NZ_CP065738.1"/>
</dbReference>
<dbReference type="KEGG" id="rkr:I6G21_08650"/>
<keyword evidence="2" id="KW-0472">Membrane</keyword>
<feature type="transmembrane region" description="Helical" evidence="2">
    <location>
        <begin position="155"/>
        <end position="173"/>
    </location>
</feature>
<evidence type="ECO:0000256" key="1">
    <source>
        <dbReference type="SAM" id="MobiDB-lite"/>
    </source>
</evidence>
<dbReference type="Proteomes" id="UP000594975">
    <property type="component" value="Chromosome"/>
</dbReference>
<proteinExistence type="predicted"/>
<feature type="transmembrane region" description="Helical" evidence="2">
    <location>
        <begin position="185"/>
        <end position="208"/>
    </location>
</feature>
<feature type="transmembrane region" description="Helical" evidence="2">
    <location>
        <begin position="220"/>
        <end position="240"/>
    </location>
</feature>
<feature type="region of interest" description="Disordered" evidence="1">
    <location>
        <begin position="1"/>
        <end position="90"/>
    </location>
</feature>
<dbReference type="AlphaFoldDB" id="A0A7T3CIL9"/>
<dbReference type="EMBL" id="CP065738">
    <property type="protein sequence ID" value="QPT53328.1"/>
    <property type="molecule type" value="Genomic_DNA"/>
</dbReference>
<dbReference type="GeneID" id="61263458"/>
<keyword evidence="2" id="KW-0812">Transmembrane</keyword>
<evidence type="ECO:0000313" key="4">
    <source>
        <dbReference type="Proteomes" id="UP000594975"/>
    </source>
</evidence>
<accession>A0A7T3CIL9</accession>
<evidence type="ECO:0000256" key="2">
    <source>
        <dbReference type="SAM" id="Phobius"/>
    </source>
</evidence>
<sequence length="249" mass="26517">MTQQPPFDPHHPPGQIPPEQQAPYGQQPPPEDHGRPGAWRGPTLREQWHRLTHPAVLGQRDPLPPGAPQGGPGLGAPPPTDSAGAERQVSVDQPVWQMEERRLNARKELGRRTKGALVWYPLPEGPGHIVLAVLLLLVGMGASAVCLLGPGLIVLFWAFMALVALLFGAPPSQVGPALMEETGPALVWAIVIVGLVMLAGLLGAVANVIVNTARRHRDAVVWPGQVLSAAIPVVLAVWWVSMLPPTILG</sequence>
<gene>
    <name evidence="3" type="ORF">I6G21_08650</name>
</gene>
<organism evidence="3 4">
    <name type="scientific">Rothia kristinae</name>
    <dbReference type="NCBI Taxonomy" id="37923"/>
    <lineage>
        <taxon>Bacteria</taxon>
        <taxon>Bacillati</taxon>
        <taxon>Actinomycetota</taxon>
        <taxon>Actinomycetes</taxon>
        <taxon>Micrococcales</taxon>
        <taxon>Micrococcaceae</taxon>
        <taxon>Rothia</taxon>
    </lineage>
</organism>
<reference evidence="3 4" key="1">
    <citation type="submission" date="2020-12" db="EMBL/GenBank/DDBJ databases">
        <title>FDA dAtabase for Regulatory Grade micrObial Sequences (FDA-ARGOS): Supporting development and validation of Infectious Disease Dx tests.</title>
        <authorList>
            <person name="Sproer C."/>
            <person name="Gronow S."/>
            <person name="Severitt S."/>
            <person name="Schroder I."/>
            <person name="Tallon L."/>
            <person name="Sadzewicz L."/>
            <person name="Zhao X."/>
            <person name="Boylan J."/>
            <person name="Ott S."/>
            <person name="Bowen H."/>
            <person name="Vavikolanu K."/>
            <person name="Mehta A."/>
            <person name="Aluvathingal J."/>
            <person name="Nadendla S."/>
            <person name="Lowell S."/>
            <person name="Myers T."/>
            <person name="Yan Y."/>
            <person name="Sichtig H."/>
        </authorList>
    </citation>
    <scope>NUCLEOTIDE SEQUENCE [LARGE SCALE GENOMIC DNA]</scope>
    <source>
        <strain evidence="3 4">FDAARGOS_864</strain>
    </source>
</reference>
<keyword evidence="2" id="KW-1133">Transmembrane helix</keyword>
<evidence type="ECO:0000313" key="3">
    <source>
        <dbReference type="EMBL" id="QPT53328.1"/>
    </source>
</evidence>
<name>A0A7T3CIL9_9MICC</name>
<protein>
    <submittedName>
        <fullName evidence="3">Uncharacterized protein</fullName>
    </submittedName>
</protein>